<dbReference type="InterPro" id="IPR053344">
    <property type="entry name" value="cAMP-inducible_BP74-like"/>
</dbReference>
<keyword evidence="4" id="KW-1185">Reference proteome</keyword>
<protein>
    <recommendedName>
        <fullName evidence="2">BP74 N-terminal domain-containing protein</fullName>
    </recommendedName>
</protein>
<dbReference type="EMBL" id="BAAAWD010000010">
    <property type="protein sequence ID" value="GAA3012968.1"/>
    <property type="molecule type" value="Genomic_DNA"/>
</dbReference>
<reference evidence="3 4" key="1">
    <citation type="journal article" date="2019" name="Int. J. Syst. Evol. Microbiol.">
        <title>The Global Catalogue of Microorganisms (GCM) 10K type strain sequencing project: providing services to taxonomists for standard genome sequencing and annotation.</title>
        <authorList>
            <consortium name="The Broad Institute Genomics Platform"/>
            <consortium name="The Broad Institute Genome Sequencing Center for Infectious Disease"/>
            <person name="Wu L."/>
            <person name="Ma J."/>
        </authorList>
    </citation>
    <scope>NUCLEOTIDE SEQUENCE [LARGE SCALE GENOMIC DNA]</scope>
    <source>
        <strain evidence="3 4">JCM 3106</strain>
    </source>
</reference>
<feature type="signal peptide" evidence="1">
    <location>
        <begin position="1"/>
        <end position="25"/>
    </location>
</feature>
<feature type="domain" description="BP74 N-terminal" evidence="2">
    <location>
        <begin position="38"/>
        <end position="148"/>
    </location>
</feature>
<organism evidence="3 4">
    <name type="scientific">Streptosporangium longisporum</name>
    <dbReference type="NCBI Taxonomy" id="46187"/>
    <lineage>
        <taxon>Bacteria</taxon>
        <taxon>Bacillati</taxon>
        <taxon>Actinomycetota</taxon>
        <taxon>Actinomycetes</taxon>
        <taxon>Streptosporangiales</taxon>
        <taxon>Streptosporangiaceae</taxon>
        <taxon>Streptosporangium</taxon>
    </lineage>
</organism>
<comment type="caution">
    <text evidence="3">The sequence shown here is derived from an EMBL/GenBank/DDBJ whole genome shotgun (WGS) entry which is preliminary data.</text>
</comment>
<sequence>MRRIAPRIAVLTTIALLALIAPAHARVLPEDRRADAGAYFEFTDITGSKGVLQLTDPAEIQHARDLISGATTERPHVLGRIVKRPAPYNPSWSYHYDPATIDFFDVAIEVCDATMPYVEDHLDEAGGAFLPGLIWCPWTSRLVGEVPAP</sequence>
<dbReference type="PANTHER" id="PTHR35883:SF1">
    <property type="entry name" value="CALMODULIN-BINDING PROTEIN CAM-BP15-RELATED"/>
    <property type="match status" value="1"/>
</dbReference>
<evidence type="ECO:0000313" key="4">
    <source>
        <dbReference type="Proteomes" id="UP001499930"/>
    </source>
</evidence>
<evidence type="ECO:0000259" key="2">
    <source>
        <dbReference type="Pfam" id="PF23621"/>
    </source>
</evidence>
<dbReference type="RefSeq" id="WP_344897366.1">
    <property type="nucleotide sequence ID" value="NZ_BAAAWD010000010.1"/>
</dbReference>
<gene>
    <name evidence="3" type="ORF">GCM10017559_40080</name>
</gene>
<dbReference type="Pfam" id="PF23621">
    <property type="entry name" value="BP74_N"/>
    <property type="match status" value="1"/>
</dbReference>
<evidence type="ECO:0000313" key="3">
    <source>
        <dbReference type="EMBL" id="GAA3012968.1"/>
    </source>
</evidence>
<feature type="chain" id="PRO_5045156651" description="BP74 N-terminal domain-containing protein" evidence="1">
    <location>
        <begin position="26"/>
        <end position="149"/>
    </location>
</feature>
<proteinExistence type="predicted"/>
<dbReference type="InterPro" id="IPR056422">
    <property type="entry name" value="BP74_N"/>
</dbReference>
<accession>A0ABN3Y0Z4</accession>
<keyword evidence="1" id="KW-0732">Signal</keyword>
<dbReference type="PANTHER" id="PTHR35883">
    <property type="entry name" value="CYCLIC AMP-INDUCIBLE PROTEIN BP74-RELATED"/>
    <property type="match status" value="1"/>
</dbReference>
<name>A0ABN3Y0Z4_9ACTN</name>
<evidence type="ECO:0000256" key="1">
    <source>
        <dbReference type="SAM" id="SignalP"/>
    </source>
</evidence>
<dbReference type="Proteomes" id="UP001499930">
    <property type="component" value="Unassembled WGS sequence"/>
</dbReference>